<feature type="repeat" description="WD" evidence="6">
    <location>
        <begin position="554"/>
        <end position="581"/>
    </location>
</feature>
<organism evidence="9 10">
    <name type="scientific">Hymenoscyphus fraxineus</name>
    <dbReference type="NCBI Taxonomy" id="746836"/>
    <lineage>
        <taxon>Eukaryota</taxon>
        <taxon>Fungi</taxon>
        <taxon>Dikarya</taxon>
        <taxon>Ascomycota</taxon>
        <taxon>Pezizomycotina</taxon>
        <taxon>Leotiomycetes</taxon>
        <taxon>Helotiales</taxon>
        <taxon>Helotiaceae</taxon>
        <taxon>Hymenoscyphus</taxon>
    </lineage>
</organism>
<dbReference type="InterPro" id="IPR036322">
    <property type="entry name" value="WD40_repeat_dom_sf"/>
</dbReference>
<feature type="region of interest" description="Disordered" evidence="7">
    <location>
        <begin position="578"/>
        <end position="613"/>
    </location>
</feature>
<dbReference type="InterPro" id="IPR015943">
    <property type="entry name" value="WD40/YVTN_repeat-like_dom_sf"/>
</dbReference>
<evidence type="ECO:0000256" key="5">
    <source>
        <dbReference type="ARBA" id="ARBA00023054"/>
    </source>
</evidence>
<comment type="caution">
    <text evidence="9">The sequence shown here is derived from an EMBL/GenBank/DDBJ whole genome shotgun (WGS) entry which is preliminary data.</text>
</comment>
<dbReference type="PRINTS" id="PR00320">
    <property type="entry name" value="GPROTEINBRPT"/>
</dbReference>
<evidence type="ECO:0000259" key="8">
    <source>
        <dbReference type="Pfam" id="PF08232"/>
    </source>
</evidence>
<dbReference type="PANTHER" id="PTHR15653:SF0">
    <property type="entry name" value="CONNECTOR OF KINASE TO AP-1, ISOFORM E"/>
    <property type="match status" value="1"/>
</dbReference>
<feature type="compositionally biased region" description="Gly residues" evidence="7">
    <location>
        <begin position="9"/>
        <end position="18"/>
    </location>
</feature>
<dbReference type="EMBL" id="CAJVRL010000043">
    <property type="protein sequence ID" value="CAG8951521.1"/>
    <property type="molecule type" value="Genomic_DNA"/>
</dbReference>
<dbReference type="Pfam" id="PF08232">
    <property type="entry name" value="Striatin"/>
    <property type="match status" value="1"/>
</dbReference>
<dbReference type="Gene3D" id="1.20.5.300">
    <property type="match status" value="1"/>
</dbReference>
<feature type="domain" description="Striatin N-terminal" evidence="8">
    <location>
        <begin position="37"/>
        <end position="188"/>
    </location>
</feature>
<feature type="compositionally biased region" description="Low complexity" evidence="7">
    <location>
        <begin position="19"/>
        <end position="33"/>
    </location>
</feature>
<accession>A0A9N9KQG8</accession>
<dbReference type="GO" id="GO:0005516">
    <property type="term" value="F:calmodulin binding"/>
    <property type="evidence" value="ECO:0007669"/>
    <property type="project" value="UniProtKB-KW"/>
</dbReference>
<dbReference type="InterPro" id="IPR020472">
    <property type="entry name" value="WD40_PAC1"/>
</dbReference>
<evidence type="ECO:0000313" key="10">
    <source>
        <dbReference type="Proteomes" id="UP000696280"/>
    </source>
</evidence>
<feature type="compositionally biased region" description="Pro residues" evidence="7">
    <location>
        <begin position="241"/>
        <end position="252"/>
    </location>
</feature>
<dbReference type="SUPFAM" id="SSF50978">
    <property type="entry name" value="WD40 repeat-like"/>
    <property type="match status" value="1"/>
</dbReference>
<feature type="compositionally biased region" description="Basic residues" evidence="7">
    <location>
        <begin position="371"/>
        <end position="382"/>
    </location>
</feature>
<name>A0A9N9KQG8_9HELO</name>
<feature type="region of interest" description="Disordered" evidence="7">
    <location>
        <begin position="181"/>
        <end position="305"/>
    </location>
</feature>
<evidence type="ECO:0000256" key="1">
    <source>
        <dbReference type="ARBA" id="ARBA00009616"/>
    </source>
</evidence>
<keyword evidence="4" id="KW-0112">Calmodulin-binding</keyword>
<keyword evidence="5" id="KW-0175">Coiled coil</keyword>
<dbReference type="CDD" id="cd00200">
    <property type="entry name" value="WD40"/>
    <property type="match status" value="1"/>
</dbReference>
<gene>
    <name evidence="9" type="ORF">HYFRA_00007437</name>
</gene>
<evidence type="ECO:0000256" key="3">
    <source>
        <dbReference type="ARBA" id="ARBA00022737"/>
    </source>
</evidence>
<feature type="compositionally biased region" description="Low complexity" evidence="7">
    <location>
        <begin position="594"/>
        <end position="611"/>
    </location>
</feature>
<keyword evidence="2 6" id="KW-0853">WD repeat</keyword>
<reference evidence="9" key="1">
    <citation type="submission" date="2021-07" db="EMBL/GenBank/DDBJ databases">
        <authorList>
            <person name="Durling M."/>
        </authorList>
    </citation>
    <scope>NUCLEOTIDE SEQUENCE</scope>
</reference>
<protein>
    <recommendedName>
        <fullName evidence="8">Striatin N-terminal domain-containing protein</fullName>
    </recommendedName>
</protein>
<sequence length="830" mass="89694">MAWQQLSGMGSGGNGGNGPADAAQQQANQQPQGTEYTLQGVMRFLQTEWHRHERDRNAWEIERQEMKGRIARLEGTTRKADSSNKSLKKYVSMLEKALKERDTQVKALKAGKDVNIDSIRDQKERESVDFKKRPNQVKPHNSFLVVDGEVEGAPEGELDVAEDDPDRGNVKGFMDKTQQELTYLMVSPSNPLPPREALPQEEILLQPPSFGPAPGQQSLEDIYQQQPRQKSMREPNMVRPTPTPNHHPPPVPLTSSLAVRNPEPVPMSRSLADQQPLPQPSQPQEWASTFQVAEQPQEEPVTKINHTFDSYGRAVDTVEPAEKEPPTEADGWDFNESAQFPEEVKPTPQRPDTDLFPIAQDTPKSPNRAPGSHRRKGSMSRRKSADPELSLNPAQKADGGSFRVRFGLRGHLDAVRSVIFSGGGSPGEPEICTAGDDGTIKRWIIPARYDTQPGMHAALSDLDIQSYFTHRGHTGAVMCLTSWSPSQNFSSGGRAQGDGWIFSGGQDATVRVWERGRVDPKATLDGHTDAVWTVCVLPGTSGSIFGPNNQYGGPDRIILATGAADGVVKVWSVSAPPQLVSPQSGSGRRGGRVRGNSMSSGSAFPSSPQPSVASNSPFNYTLIHSIERANSKASPTCITPLSASSDAFVVSYSDAAVLVYDTRTGEEVASMASLETYNGTDGSGVNAIVATTNGLDGSLSFDSGRALSEEDGVVGGATGSSGGVEGIIISGHEDRYIRFYDANSGQCTYNMLAHPAAISSLSLSPDGRELVSAGHDASLRFWSLEKRSCTQEITSHRLMRGEGVCSVVWSQDGRWVVSAGGDGVVKVFAR</sequence>
<feature type="repeat" description="WD" evidence="6">
    <location>
        <begin position="751"/>
        <end position="792"/>
    </location>
</feature>
<dbReference type="Pfam" id="PF00400">
    <property type="entry name" value="WD40"/>
    <property type="match status" value="5"/>
</dbReference>
<evidence type="ECO:0000256" key="4">
    <source>
        <dbReference type="ARBA" id="ARBA00022860"/>
    </source>
</evidence>
<feature type="region of interest" description="Disordered" evidence="7">
    <location>
        <begin position="341"/>
        <end position="397"/>
    </location>
</feature>
<dbReference type="Gene3D" id="2.130.10.10">
    <property type="entry name" value="YVTN repeat-like/Quinoprotein amine dehydrogenase"/>
    <property type="match status" value="2"/>
</dbReference>
<dbReference type="InterPro" id="IPR013258">
    <property type="entry name" value="Striatin_N"/>
</dbReference>
<keyword evidence="3" id="KW-0677">Repeat</keyword>
<proteinExistence type="inferred from homology"/>
<evidence type="ECO:0000313" key="9">
    <source>
        <dbReference type="EMBL" id="CAG8951521.1"/>
    </source>
</evidence>
<dbReference type="SMART" id="SM00320">
    <property type="entry name" value="WD40"/>
    <property type="match status" value="7"/>
</dbReference>
<dbReference type="PROSITE" id="PS50082">
    <property type="entry name" value="WD_REPEATS_2"/>
    <property type="match status" value="2"/>
</dbReference>
<dbReference type="InterPro" id="IPR051488">
    <property type="entry name" value="WD_repeat_striatin"/>
</dbReference>
<dbReference type="Proteomes" id="UP000696280">
    <property type="component" value="Unassembled WGS sequence"/>
</dbReference>
<feature type="region of interest" description="Disordered" evidence="7">
    <location>
        <begin position="1"/>
        <end position="34"/>
    </location>
</feature>
<evidence type="ECO:0000256" key="6">
    <source>
        <dbReference type="PROSITE-ProRule" id="PRU00221"/>
    </source>
</evidence>
<keyword evidence="10" id="KW-1185">Reference proteome</keyword>
<dbReference type="OrthoDB" id="727118at2759"/>
<evidence type="ECO:0000256" key="2">
    <source>
        <dbReference type="ARBA" id="ARBA00022574"/>
    </source>
</evidence>
<dbReference type="PROSITE" id="PS50294">
    <property type="entry name" value="WD_REPEATS_REGION"/>
    <property type="match status" value="1"/>
</dbReference>
<dbReference type="PANTHER" id="PTHR15653">
    <property type="entry name" value="STRIATIN"/>
    <property type="match status" value="1"/>
</dbReference>
<feature type="compositionally biased region" description="Polar residues" evidence="7">
    <location>
        <begin position="285"/>
        <end position="294"/>
    </location>
</feature>
<dbReference type="InterPro" id="IPR001680">
    <property type="entry name" value="WD40_rpt"/>
</dbReference>
<evidence type="ECO:0000256" key="7">
    <source>
        <dbReference type="SAM" id="MobiDB-lite"/>
    </source>
</evidence>
<feature type="compositionally biased region" description="Polar residues" evidence="7">
    <location>
        <begin position="215"/>
        <end position="229"/>
    </location>
</feature>
<comment type="similarity">
    <text evidence="1">Belongs to the WD repeat striatin family.</text>
</comment>
<dbReference type="AlphaFoldDB" id="A0A9N9KQG8"/>